<feature type="domain" description="Protein kinase" evidence="6">
    <location>
        <begin position="1"/>
        <end position="139"/>
    </location>
</feature>
<protein>
    <submittedName>
        <fullName evidence="7">Serine-threonine/tyrosine-protein kinase, catalytic domain</fullName>
    </submittedName>
</protein>
<proteinExistence type="predicted"/>
<dbReference type="PANTHER" id="PTHR27002">
    <property type="entry name" value="RECEPTOR-LIKE SERINE/THREONINE-PROTEIN KINASE SD1-8"/>
    <property type="match status" value="1"/>
</dbReference>
<keyword evidence="8" id="KW-1185">Reference proteome</keyword>
<keyword evidence="5" id="KW-0067">ATP-binding</keyword>
<dbReference type="GO" id="GO:0005524">
    <property type="term" value="F:ATP binding"/>
    <property type="evidence" value="ECO:0007669"/>
    <property type="project" value="UniProtKB-KW"/>
</dbReference>
<dbReference type="Pfam" id="PF07714">
    <property type="entry name" value="PK_Tyr_Ser-Thr"/>
    <property type="match status" value="1"/>
</dbReference>
<dbReference type="Proteomes" id="UP001370490">
    <property type="component" value="Unassembled WGS sequence"/>
</dbReference>
<dbReference type="InterPro" id="IPR000719">
    <property type="entry name" value="Prot_kinase_dom"/>
</dbReference>
<keyword evidence="3" id="KW-0547">Nucleotide-binding</keyword>
<dbReference type="AlphaFoldDB" id="A0AAN8UL06"/>
<evidence type="ECO:0000256" key="3">
    <source>
        <dbReference type="ARBA" id="ARBA00022741"/>
    </source>
</evidence>
<dbReference type="InterPro" id="IPR001245">
    <property type="entry name" value="Ser-Thr/Tyr_kinase_cat_dom"/>
</dbReference>
<evidence type="ECO:0000256" key="4">
    <source>
        <dbReference type="ARBA" id="ARBA00022777"/>
    </source>
</evidence>
<evidence type="ECO:0000313" key="8">
    <source>
        <dbReference type="Proteomes" id="UP001370490"/>
    </source>
</evidence>
<dbReference type="GO" id="GO:0005886">
    <property type="term" value="C:plasma membrane"/>
    <property type="evidence" value="ECO:0007669"/>
    <property type="project" value="TreeGrafter"/>
</dbReference>
<dbReference type="InterPro" id="IPR011009">
    <property type="entry name" value="Kinase-like_dom_sf"/>
</dbReference>
<keyword evidence="4 7" id="KW-0418">Kinase</keyword>
<comment type="caution">
    <text evidence="7">The sequence shown here is derived from an EMBL/GenBank/DDBJ whole genome shotgun (WGS) entry which is preliminary data.</text>
</comment>
<name>A0AAN8UL06_9MAGN</name>
<accession>A0AAN8UL06</accession>
<evidence type="ECO:0000256" key="2">
    <source>
        <dbReference type="ARBA" id="ARBA00022679"/>
    </source>
</evidence>
<dbReference type="SUPFAM" id="SSF56112">
    <property type="entry name" value="Protein kinase-like (PK-like)"/>
    <property type="match status" value="1"/>
</dbReference>
<keyword evidence="2" id="KW-0808">Transferase</keyword>
<dbReference type="PANTHER" id="PTHR27002:SF422">
    <property type="entry name" value="RECEPTOR-LIKE SERINE_THREONINE-PROTEIN KINASE"/>
    <property type="match status" value="1"/>
</dbReference>
<evidence type="ECO:0000256" key="5">
    <source>
        <dbReference type="ARBA" id="ARBA00022840"/>
    </source>
</evidence>
<dbReference type="PROSITE" id="PS50011">
    <property type="entry name" value="PROTEIN_KINASE_DOM"/>
    <property type="match status" value="1"/>
</dbReference>
<evidence type="ECO:0000313" key="7">
    <source>
        <dbReference type="EMBL" id="KAK6917420.1"/>
    </source>
</evidence>
<keyword evidence="1" id="KW-0723">Serine/threonine-protein kinase</keyword>
<dbReference type="Gene3D" id="1.10.510.10">
    <property type="entry name" value="Transferase(Phosphotransferase) domain 1"/>
    <property type="match status" value="1"/>
</dbReference>
<organism evidence="7 8">
    <name type="scientific">Dillenia turbinata</name>
    <dbReference type="NCBI Taxonomy" id="194707"/>
    <lineage>
        <taxon>Eukaryota</taxon>
        <taxon>Viridiplantae</taxon>
        <taxon>Streptophyta</taxon>
        <taxon>Embryophyta</taxon>
        <taxon>Tracheophyta</taxon>
        <taxon>Spermatophyta</taxon>
        <taxon>Magnoliopsida</taxon>
        <taxon>eudicotyledons</taxon>
        <taxon>Gunneridae</taxon>
        <taxon>Pentapetalae</taxon>
        <taxon>Dilleniales</taxon>
        <taxon>Dilleniaceae</taxon>
        <taxon>Dillenia</taxon>
    </lineage>
</organism>
<reference evidence="7 8" key="1">
    <citation type="submission" date="2023-12" db="EMBL/GenBank/DDBJ databases">
        <title>A high-quality genome assembly for Dillenia turbinata (Dilleniales).</title>
        <authorList>
            <person name="Chanderbali A."/>
        </authorList>
    </citation>
    <scope>NUCLEOTIDE SEQUENCE [LARGE SCALE GENOMIC DNA]</scope>
    <source>
        <strain evidence="7">LSX21</strain>
        <tissue evidence="7">Leaf</tissue>
    </source>
</reference>
<evidence type="ECO:0000259" key="6">
    <source>
        <dbReference type="PROSITE" id="PS50011"/>
    </source>
</evidence>
<gene>
    <name evidence="7" type="ORF">RJ641_018171</name>
</gene>
<evidence type="ECO:0000256" key="1">
    <source>
        <dbReference type="ARBA" id="ARBA00022527"/>
    </source>
</evidence>
<sequence>MKEAKSLSRVGNILLDEDMNPKISDFGLARTFLRSQVSGKTHRVVGTLIFSETTDVFSFGVLLLEIVTGKKNTSHCIYDQSLNLVGYAKAWHLWNGGGALELMDQELDALIVHVRSAERHTCGASVCKTIPNIGQQCQE</sequence>
<dbReference type="EMBL" id="JBAMMX010000023">
    <property type="protein sequence ID" value="KAK6917420.1"/>
    <property type="molecule type" value="Genomic_DNA"/>
</dbReference>
<dbReference type="GO" id="GO:0004674">
    <property type="term" value="F:protein serine/threonine kinase activity"/>
    <property type="evidence" value="ECO:0007669"/>
    <property type="project" value="UniProtKB-KW"/>
</dbReference>